<dbReference type="GO" id="GO:0031966">
    <property type="term" value="C:mitochondrial membrane"/>
    <property type="evidence" value="ECO:0007669"/>
    <property type="project" value="UniProtKB-SubCell"/>
</dbReference>
<evidence type="ECO:0000256" key="6">
    <source>
        <dbReference type="ARBA" id="ARBA00022723"/>
    </source>
</evidence>
<dbReference type="Pfam" id="PF01612">
    <property type="entry name" value="DNA_pol_A_exo1"/>
    <property type="match status" value="1"/>
</dbReference>
<accession>A0AAE0S8Z9</accession>
<dbReference type="GO" id="GO:0003676">
    <property type="term" value="F:nucleic acid binding"/>
    <property type="evidence" value="ECO:0007669"/>
    <property type="project" value="InterPro"/>
</dbReference>
<dbReference type="GO" id="GO:0000175">
    <property type="term" value="F:3'-5'-RNA exonuclease activity"/>
    <property type="evidence" value="ECO:0007669"/>
    <property type="project" value="UniProtKB-ARBA"/>
</dbReference>
<dbReference type="SMART" id="SM00474">
    <property type="entry name" value="35EXOc"/>
    <property type="match status" value="1"/>
</dbReference>
<organism evidence="16 17">
    <name type="scientific">Potamilus streckersoni</name>
    <dbReference type="NCBI Taxonomy" id="2493646"/>
    <lineage>
        <taxon>Eukaryota</taxon>
        <taxon>Metazoa</taxon>
        <taxon>Spiralia</taxon>
        <taxon>Lophotrochozoa</taxon>
        <taxon>Mollusca</taxon>
        <taxon>Bivalvia</taxon>
        <taxon>Autobranchia</taxon>
        <taxon>Heteroconchia</taxon>
        <taxon>Palaeoheterodonta</taxon>
        <taxon>Unionida</taxon>
        <taxon>Unionoidea</taxon>
        <taxon>Unionidae</taxon>
        <taxon>Ambleminae</taxon>
        <taxon>Lampsilini</taxon>
        <taxon>Potamilus</taxon>
    </lineage>
</organism>
<evidence type="ECO:0000256" key="10">
    <source>
        <dbReference type="ARBA" id="ARBA00023128"/>
    </source>
</evidence>
<comment type="similarity">
    <text evidence="12">Belongs to the EXD2 family.</text>
</comment>
<evidence type="ECO:0000313" key="16">
    <source>
        <dbReference type="EMBL" id="KAK3587472.1"/>
    </source>
</evidence>
<keyword evidence="5" id="KW-0540">Nuclease</keyword>
<dbReference type="PANTHER" id="PTHR13620:SF104">
    <property type="entry name" value="EXONUCLEASE 3'-5' DOMAIN-CONTAINING PROTEIN 2"/>
    <property type="match status" value="1"/>
</dbReference>
<comment type="subcellular location">
    <subcellularLocation>
        <location evidence="3">Mitochondrion membrane</location>
    </subcellularLocation>
</comment>
<dbReference type="GO" id="GO:0046872">
    <property type="term" value="F:metal ion binding"/>
    <property type="evidence" value="ECO:0007669"/>
    <property type="project" value="UniProtKB-KW"/>
</dbReference>
<feature type="transmembrane region" description="Helical" evidence="14">
    <location>
        <begin position="7"/>
        <end position="25"/>
    </location>
</feature>
<protein>
    <recommendedName>
        <fullName evidence="13">Exonuclease 3'-5' domain-containing protein 2</fullName>
    </recommendedName>
</protein>
<dbReference type="FunFam" id="3.30.420.10:FF:000041">
    <property type="entry name" value="Exonuclease 3'-5' domain containing 2"/>
    <property type="match status" value="1"/>
</dbReference>
<keyword evidence="11 14" id="KW-0472">Membrane</keyword>
<name>A0AAE0S8Z9_9BIVA</name>
<comment type="cofactor">
    <cofactor evidence="1">
        <name>Mn(2+)</name>
        <dbReference type="ChEBI" id="CHEBI:29035"/>
    </cofactor>
</comment>
<evidence type="ECO:0000256" key="12">
    <source>
        <dbReference type="ARBA" id="ARBA00061005"/>
    </source>
</evidence>
<reference evidence="16" key="1">
    <citation type="journal article" date="2021" name="Genome Biol. Evol.">
        <title>A High-Quality Reference Genome for a Parasitic Bivalve with Doubly Uniparental Inheritance (Bivalvia: Unionida).</title>
        <authorList>
            <person name="Smith C.H."/>
        </authorList>
    </citation>
    <scope>NUCLEOTIDE SEQUENCE</scope>
    <source>
        <strain evidence="16">CHS0354</strain>
    </source>
</reference>
<dbReference type="InterPro" id="IPR012337">
    <property type="entry name" value="RNaseH-like_sf"/>
</dbReference>
<dbReference type="Gene3D" id="3.30.420.10">
    <property type="entry name" value="Ribonuclease H-like superfamily/Ribonuclease H"/>
    <property type="match status" value="1"/>
</dbReference>
<keyword evidence="6" id="KW-0479">Metal-binding</keyword>
<reference evidence="16" key="2">
    <citation type="journal article" date="2021" name="Genome Biol. Evol.">
        <title>Developing a high-quality reference genome for a parasitic bivalve with doubly uniparental inheritance (Bivalvia: Unionida).</title>
        <authorList>
            <person name="Smith C.H."/>
        </authorList>
    </citation>
    <scope>NUCLEOTIDE SEQUENCE</scope>
    <source>
        <strain evidence="16">CHS0354</strain>
        <tissue evidence="16">Mantle</tissue>
    </source>
</reference>
<keyword evidence="4 14" id="KW-0812">Transmembrane</keyword>
<evidence type="ECO:0000256" key="7">
    <source>
        <dbReference type="ARBA" id="ARBA00022801"/>
    </source>
</evidence>
<evidence type="ECO:0000256" key="13">
    <source>
        <dbReference type="ARBA" id="ARBA00069878"/>
    </source>
</evidence>
<evidence type="ECO:0000256" key="9">
    <source>
        <dbReference type="ARBA" id="ARBA00022989"/>
    </source>
</evidence>
<dbReference type="InterPro" id="IPR051132">
    <property type="entry name" value="3-5_Exonuclease_domain"/>
</dbReference>
<dbReference type="AlphaFoldDB" id="A0AAE0S8Z9"/>
<keyword evidence="8" id="KW-0269">Exonuclease</keyword>
<dbReference type="InterPro" id="IPR002562">
    <property type="entry name" value="3'-5'_exonuclease_dom"/>
</dbReference>
<dbReference type="EMBL" id="JAEAOA010000285">
    <property type="protein sequence ID" value="KAK3587472.1"/>
    <property type="molecule type" value="Genomic_DNA"/>
</dbReference>
<evidence type="ECO:0000313" key="17">
    <source>
        <dbReference type="Proteomes" id="UP001195483"/>
    </source>
</evidence>
<evidence type="ECO:0000256" key="1">
    <source>
        <dbReference type="ARBA" id="ARBA00001936"/>
    </source>
</evidence>
<dbReference type="SUPFAM" id="SSF53098">
    <property type="entry name" value="Ribonuclease H-like"/>
    <property type="match status" value="1"/>
</dbReference>
<reference evidence="16" key="3">
    <citation type="submission" date="2023-05" db="EMBL/GenBank/DDBJ databases">
        <authorList>
            <person name="Smith C.H."/>
        </authorList>
    </citation>
    <scope>NUCLEOTIDE SEQUENCE</scope>
    <source>
        <strain evidence="16">CHS0354</strain>
        <tissue evidence="16">Mantle</tissue>
    </source>
</reference>
<comment type="cofactor">
    <cofactor evidence="2">
        <name>Mg(2+)</name>
        <dbReference type="ChEBI" id="CHEBI:18420"/>
    </cofactor>
</comment>
<proteinExistence type="inferred from homology"/>
<dbReference type="PANTHER" id="PTHR13620">
    <property type="entry name" value="3-5 EXONUCLEASE"/>
    <property type="match status" value="1"/>
</dbReference>
<evidence type="ECO:0000256" key="3">
    <source>
        <dbReference type="ARBA" id="ARBA00004325"/>
    </source>
</evidence>
<sequence>MIKKASVVIPVSIVAVAVYVVWKILESRKHKVCIRRKGTERIVIINSAEDWERICPDLQQDCQTIKVVGFDCEWVFSEHRHPIALVQIATHSGLCLLVRVHRFHKQFPMSFKKFLAEKNILKVGVSTKDDARKLYQDYRLPVNGCVDLRFVLGRVRGIQCPSFGLQGLAYGVLGLSLPKEQEVRCGNWEAEALSPEQVEYAANDAIVAVDIFIQLVINKILGHNQSLKPYNGQINMDEVSFWISARTLCQGIVDMTFKKYLDKNRTCTPGEQNSNSCQSYEENPFRTNKQLQEQRKKINCYTSRQRPLYYNCRLLAPDGSMLTTCDIRKAEWYLDKGLADKVSDDPLTVKLKFEPAGRPQSESDYYLQDKENICVVCGADDSYIRKLVVPAEYRRYFPNALKDHCSHDVLLMCLPCHQQSTYNDIILRQRLAEECGALLESGPYMKTKQDFELSKVRSAAKALLTCKEQIPEKRVQELENIVKNFFGAQNITKELLEKGKDIDSRVHNSEYIPHGKKVVEHVKQTGGLLEFEKRWRQHFVTSMKPKYLPKLWSIDHKPERKHLIELTCQPQPESSKETLTIFQGDLNYCREDFIKGETC</sequence>
<evidence type="ECO:0000256" key="5">
    <source>
        <dbReference type="ARBA" id="ARBA00022722"/>
    </source>
</evidence>
<dbReference type="GO" id="GO:0006310">
    <property type="term" value="P:DNA recombination"/>
    <property type="evidence" value="ECO:0007669"/>
    <property type="project" value="UniProtKB-ARBA"/>
</dbReference>
<keyword evidence="17" id="KW-1185">Reference proteome</keyword>
<dbReference type="CDD" id="cd06141">
    <property type="entry name" value="WRN_exo"/>
    <property type="match status" value="1"/>
</dbReference>
<keyword evidence="7" id="KW-0378">Hydrolase</keyword>
<keyword evidence="10" id="KW-0496">Mitochondrion</keyword>
<evidence type="ECO:0000256" key="8">
    <source>
        <dbReference type="ARBA" id="ARBA00022839"/>
    </source>
</evidence>
<dbReference type="Proteomes" id="UP001195483">
    <property type="component" value="Unassembled WGS sequence"/>
</dbReference>
<evidence type="ECO:0000256" key="14">
    <source>
        <dbReference type="SAM" id="Phobius"/>
    </source>
</evidence>
<evidence type="ECO:0000256" key="4">
    <source>
        <dbReference type="ARBA" id="ARBA00022692"/>
    </source>
</evidence>
<dbReference type="InterPro" id="IPR036397">
    <property type="entry name" value="RNaseH_sf"/>
</dbReference>
<evidence type="ECO:0000256" key="2">
    <source>
        <dbReference type="ARBA" id="ARBA00001946"/>
    </source>
</evidence>
<keyword evidence="9 14" id="KW-1133">Transmembrane helix</keyword>
<evidence type="ECO:0000256" key="11">
    <source>
        <dbReference type="ARBA" id="ARBA00023136"/>
    </source>
</evidence>
<evidence type="ECO:0000259" key="15">
    <source>
        <dbReference type="SMART" id="SM00474"/>
    </source>
</evidence>
<comment type="caution">
    <text evidence="16">The sequence shown here is derived from an EMBL/GenBank/DDBJ whole genome shotgun (WGS) entry which is preliminary data.</text>
</comment>
<dbReference type="GO" id="GO:0005634">
    <property type="term" value="C:nucleus"/>
    <property type="evidence" value="ECO:0007669"/>
    <property type="project" value="TreeGrafter"/>
</dbReference>
<feature type="domain" description="3'-5' exonuclease" evidence="15">
    <location>
        <begin position="42"/>
        <end position="222"/>
    </location>
</feature>
<gene>
    <name evidence="16" type="ORF">CHS0354_003609</name>
</gene>